<gene>
    <name evidence="1" type="ORF">PP769_17850</name>
</gene>
<dbReference type="RefSeq" id="WP_312642766.1">
    <property type="nucleotide sequence ID" value="NZ_CP116967.1"/>
</dbReference>
<keyword evidence="2" id="KW-1185">Reference proteome</keyword>
<sequence>MGLLSVLEALYGSPMEKLVGNLPPPDDILEALILEKGTMGAPLSNVKAYEKGEWLQLKSLQLTPGTIREFYVQAIDWANHFSPMIDEPA</sequence>
<dbReference type="Proteomes" id="UP001302719">
    <property type="component" value="Chromosome"/>
</dbReference>
<reference evidence="1 2" key="1">
    <citation type="submission" date="2023-01" db="EMBL/GenBank/DDBJ databases">
        <title>Cultivation and genomic characterization of new, ubiquitous marine nitrite-oxidizing bacteria from the Nitrospirales.</title>
        <authorList>
            <person name="Mueller A.J."/>
            <person name="Daebeler A."/>
            <person name="Herbold C.W."/>
            <person name="Kirkegaard R.H."/>
            <person name="Daims H."/>
        </authorList>
    </citation>
    <scope>NUCLEOTIDE SEQUENCE [LARGE SCALE GENOMIC DNA]</scope>
    <source>
        <strain evidence="1 2">VA</strain>
    </source>
</reference>
<organism evidence="1 2">
    <name type="scientific">Candidatus Nitrospira allomarina</name>
    <dbReference type="NCBI Taxonomy" id="3020900"/>
    <lineage>
        <taxon>Bacteria</taxon>
        <taxon>Pseudomonadati</taxon>
        <taxon>Nitrospirota</taxon>
        <taxon>Nitrospiria</taxon>
        <taxon>Nitrospirales</taxon>
        <taxon>Nitrospiraceae</taxon>
        <taxon>Nitrospira</taxon>
    </lineage>
</organism>
<dbReference type="EMBL" id="CP116967">
    <property type="protein sequence ID" value="WNM57812.1"/>
    <property type="molecule type" value="Genomic_DNA"/>
</dbReference>
<dbReference type="AlphaFoldDB" id="A0AA96GAM8"/>
<accession>A0AA96GAM8</accession>
<dbReference type="KEGG" id="nall:PP769_17850"/>
<proteinExistence type="predicted"/>
<evidence type="ECO:0000313" key="1">
    <source>
        <dbReference type="EMBL" id="WNM57812.1"/>
    </source>
</evidence>
<name>A0AA96GAM8_9BACT</name>
<evidence type="ECO:0000313" key="2">
    <source>
        <dbReference type="Proteomes" id="UP001302719"/>
    </source>
</evidence>
<protein>
    <submittedName>
        <fullName evidence="1">Uncharacterized protein</fullName>
    </submittedName>
</protein>